<dbReference type="PANTHER" id="PTHR23153:SF38">
    <property type="entry name" value="UBX DOMAIN-CONTAINING PROTEIN 6"/>
    <property type="match status" value="1"/>
</dbReference>
<dbReference type="InterPro" id="IPR001012">
    <property type="entry name" value="UBX_dom"/>
</dbReference>
<feature type="region of interest" description="Disordered" evidence="1">
    <location>
        <begin position="230"/>
        <end position="309"/>
    </location>
</feature>
<dbReference type="PROSITE" id="PS50033">
    <property type="entry name" value="UBX"/>
    <property type="match status" value="1"/>
</dbReference>
<feature type="compositionally biased region" description="Basic and acidic residues" evidence="1">
    <location>
        <begin position="248"/>
        <end position="271"/>
    </location>
</feature>
<dbReference type="Proteomes" id="UP000789595">
    <property type="component" value="Unassembled WGS sequence"/>
</dbReference>
<dbReference type="EMBL" id="CAKKNE010000004">
    <property type="protein sequence ID" value="CAH0374468.1"/>
    <property type="molecule type" value="Genomic_DNA"/>
</dbReference>
<feature type="compositionally biased region" description="Basic and acidic residues" evidence="1">
    <location>
        <begin position="230"/>
        <end position="240"/>
    </location>
</feature>
<name>A0A8J2SL76_9STRA</name>
<dbReference type="InterPro" id="IPR018997">
    <property type="entry name" value="PUB_domain"/>
</dbReference>
<evidence type="ECO:0000313" key="3">
    <source>
        <dbReference type="EMBL" id="CAH0374468.1"/>
    </source>
</evidence>
<dbReference type="GO" id="GO:0005737">
    <property type="term" value="C:cytoplasm"/>
    <property type="evidence" value="ECO:0007669"/>
    <property type="project" value="TreeGrafter"/>
</dbReference>
<protein>
    <recommendedName>
        <fullName evidence="2">UBX domain-containing protein</fullName>
    </recommendedName>
</protein>
<dbReference type="Gene3D" id="3.10.20.90">
    <property type="entry name" value="Phosphatidylinositol 3-kinase Catalytic Subunit, Chain A, domain 1"/>
    <property type="match status" value="1"/>
</dbReference>
<dbReference type="Pfam" id="PF00789">
    <property type="entry name" value="UBX"/>
    <property type="match status" value="1"/>
</dbReference>
<feature type="domain" description="UBX" evidence="2">
    <location>
        <begin position="112"/>
        <end position="148"/>
    </location>
</feature>
<comment type="caution">
    <text evidence="3">The sequence shown here is derived from an EMBL/GenBank/DDBJ whole genome shotgun (WGS) entry which is preliminary data.</text>
</comment>
<evidence type="ECO:0000313" key="4">
    <source>
        <dbReference type="Proteomes" id="UP000789595"/>
    </source>
</evidence>
<dbReference type="SUPFAM" id="SSF143503">
    <property type="entry name" value="PUG domain-like"/>
    <property type="match status" value="1"/>
</dbReference>
<dbReference type="Pfam" id="PF09409">
    <property type="entry name" value="PUB"/>
    <property type="match status" value="1"/>
</dbReference>
<dbReference type="OrthoDB" id="2445133at2759"/>
<dbReference type="AlphaFoldDB" id="A0A8J2SL76"/>
<dbReference type="CDD" id="cd09212">
    <property type="entry name" value="PUB"/>
    <property type="match status" value="1"/>
</dbReference>
<proteinExistence type="predicted"/>
<dbReference type="PANTHER" id="PTHR23153">
    <property type="entry name" value="UBX-RELATED"/>
    <property type="match status" value="1"/>
</dbReference>
<dbReference type="Gene3D" id="1.20.58.2190">
    <property type="match status" value="1"/>
</dbReference>
<dbReference type="SUPFAM" id="SSF54236">
    <property type="entry name" value="Ubiquitin-like"/>
    <property type="match status" value="1"/>
</dbReference>
<evidence type="ECO:0000259" key="2">
    <source>
        <dbReference type="PROSITE" id="PS50033"/>
    </source>
</evidence>
<sequence length="309" mass="33512">MATFDSDGPAWTATERTRRTVALNPPEALQDLLQLVASILSKILDNPGEEKYRSLKQSGRVCQQRLLGRPGGRELLASLGFKSDERADAISLANADDAKLRAALAWCASYKPPSPHVALVIRLPSGARLEAAFSTDETLRDVRAYADACAPKGAPYDLGQAGGIRYDDDAALDQAVSTLGPRAALIATAPGGPEAATRVWDAAREQARRDETAARAARADAERKRRLARLERKRANEETRANALRSFGTDREEKTEEVVRERSNRVAREARLAAQEARAARVAELRASAPDPRRARAPSPPTDGSMPTQ</sequence>
<dbReference type="InterPro" id="IPR036339">
    <property type="entry name" value="PUB-like_dom_sf"/>
</dbReference>
<accession>A0A8J2SL76</accession>
<gene>
    <name evidence="3" type="ORF">PECAL_4P17470</name>
</gene>
<keyword evidence="4" id="KW-1185">Reference proteome</keyword>
<reference evidence="3" key="1">
    <citation type="submission" date="2021-11" db="EMBL/GenBank/DDBJ databases">
        <authorList>
            <consortium name="Genoscope - CEA"/>
            <person name="William W."/>
        </authorList>
    </citation>
    <scope>NUCLEOTIDE SEQUENCE</scope>
</reference>
<dbReference type="InterPro" id="IPR029071">
    <property type="entry name" value="Ubiquitin-like_domsf"/>
</dbReference>
<organism evidence="3 4">
    <name type="scientific">Pelagomonas calceolata</name>
    <dbReference type="NCBI Taxonomy" id="35677"/>
    <lineage>
        <taxon>Eukaryota</taxon>
        <taxon>Sar</taxon>
        <taxon>Stramenopiles</taxon>
        <taxon>Ochrophyta</taxon>
        <taxon>Pelagophyceae</taxon>
        <taxon>Pelagomonadales</taxon>
        <taxon>Pelagomonadaceae</taxon>
        <taxon>Pelagomonas</taxon>
    </lineage>
</organism>
<evidence type="ECO:0000256" key="1">
    <source>
        <dbReference type="SAM" id="MobiDB-lite"/>
    </source>
</evidence>